<dbReference type="Gene3D" id="2.80.10.50">
    <property type="match status" value="1"/>
</dbReference>
<accession>A0AAV4NM36</accession>
<gene>
    <name evidence="2" type="ORF">CEXT_410171</name>
</gene>
<feature type="region of interest" description="Disordered" evidence="1">
    <location>
        <begin position="23"/>
        <end position="49"/>
    </location>
</feature>
<dbReference type="Proteomes" id="UP001054945">
    <property type="component" value="Unassembled WGS sequence"/>
</dbReference>
<keyword evidence="3" id="KW-1185">Reference proteome</keyword>
<name>A0AAV4NM36_CAEEX</name>
<comment type="caution">
    <text evidence="2">The sequence shown here is derived from an EMBL/GenBank/DDBJ whole genome shotgun (WGS) entry which is preliminary data.</text>
</comment>
<dbReference type="InterPro" id="IPR035992">
    <property type="entry name" value="Ricin_B-like_lectins"/>
</dbReference>
<feature type="region of interest" description="Disordered" evidence="1">
    <location>
        <begin position="92"/>
        <end position="116"/>
    </location>
</feature>
<dbReference type="AlphaFoldDB" id="A0AAV4NM36"/>
<organism evidence="2 3">
    <name type="scientific">Caerostris extrusa</name>
    <name type="common">Bark spider</name>
    <name type="synonym">Caerostris bankana</name>
    <dbReference type="NCBI Taxonomy" id="172846"/>
    <lineage>
        <taxon>Eukaryota</taxon>
        <taxon>Metazoa</taxon>
        <taxon>Ecdysozoa</taxon>
        <taxon>Arthropoda</taxon>
        <taxon>Chelicerata</taxon>
        <taxon>Arachnida</taxon>
        <taxon>Araneae</taxon>
        <taxon>Araneomorphae</taxon>
        <taxon>Entelegynae</taxon>
        <taxon>Araneoidea</taxon>
        <taxon>Araneidae</taxon>
        <taxon>Caerostris</taxon>
    </lineage>
</organism>
<dbReference type="SUPFAM" id="SSF50370">
    <property type="entry name" value="Ricin B-like lectins"/>
    <property type="match status" value="1"/>
</dbReference>
<protein>
    <submittedName>
        <fullName evidence="2">Uncharacterized protein</fullName>
    </submittedName>
</protein>
<dbReference type="PROSITE" id="PS50231">
    <property type="entry name" value="RICIN_B_LECTIN"/>
    <property type="match status" value="1"/>
</dbReference>
<evidence type="ECO:0000313" key="2">
    <source>
        <dbReference type="EMBL" id="GIX85831.1"/>
    </source>
</evidence>
<sequence length="116" mass="13219">MIRNLGDRGDTCLDSAAKRDDFHKPIGLWPCHSQGGNQQRRRNQEETKPAWTTLEVTSYCIHVMELRKPDVVLRFTPSCNSANQQQEVHGVVSRQAEDHNGPVQRQQQAEVARSKL</sequence>
<reference evidence="2 3" key="1">
    <citation type="submission" date="2021-06" db="EMBL/GenBank/DDBJ databases">
        <title>Caerostris extrusa draft genome.</title>
        <authorList>
            <person name="Kono N."/>
            <person name="Arakawa K."/>
        </authorList>
    </citation>
    <scope>NUCLEOTIDE SEQUENCE [LARGE SCALE GENOMIC DNA]</scope>
</reference>
<dbReference type="EMBL" id="BPLR01003544">
    <property type="protein sequence ID" value="GIX85831.1"/>
    <property type="molecule type" value="Genomic_DNA"/>
</dbReference>
<proteinExistence type="predicted"/>
<evidence type="ECO:0000313" key="3">
    <source>
        <dbReference type="Proteomes" id="UP001054945"/>
    </source>
</evidence>
<evidence type="ECO:0000256" key="1">
    <source>
        <dbReference type="SAM" id="MobiDB-lite"/>
    </source>
</evidence>